<name>A0A656AH88_VIBCL</name>
<evidence type="ECO:0000313" key="1">
    <source>
        <dbReference type="EMBL" id="CSC13508.1"/>
    </source>
</evidence>
<organism evidence="1 2">
    <name type="scientific">Vibrio cholerae</name>
    <dbReference type="NCBI Taxonomy" id="666"/>
    <lineage>
        <taxon>Bacteria</taxon>
        <taxon>Pseudomonadati</taxon>
        <taxon>Pseudomonadota</taxon>
        <taxon>Gammaproteobacteria</taxon>
        <taxon>Vibrionales</taxon>
        <taxon>Vibrionaceae</taxon>
        <taxon>Vibrio</taxon>
    </lineage>
</organism>
<gene>
    <name evidence="1" type="ORF">ERS013200_00631</name>
</gene>
<sequence>MRSQLAVFIAVRAVVVIKANIEASKVTLVLFAHHLDHRFWCHTHLLCFQHDRCAVRIIRTDEVYCIATQTLITNPNVSLDMLKHMTKVD</sequence>
<proteinExistence type="predicted"/>
<protein>
    <submittedName>
        <fullName evidence="1">Uncharacterized protein</fullName>
    </submittedName>
</protein>
<evidence type="ECO:0000313" key="2">
    <source>
        <dbReference type="Proteomes" id="UP000041770"/>
    </source>
</evidence>
<dbReference type="AlphaFoldDB" id="A0A656AH88"/>
<dbReference type="EMBL" id="CWQY01000003">
    <property type="protein sequence ID" value="CSC13508.1"/>
    <property type="molecule type" value="Genomic_DNA"/>
</dbReference>
<accession>A0A656AH88</accession>
<dbReference type="Proteomes" id="UP000041770">
    <property type="component" value="Unassembled WGS sequence"/>
</dbReference>
<reference evidence="1 2" key="1">
    <citation type="submission" date="2015-07" db="EMBL/GenBank/DDBJ databases">
        <authorList>
            <consortium name="Pathogen Informatics"/>
        </authorList>
    </citation>
    <scope>NUCLEOTIDE SEQUENCE [LARGE SCALE GENOMIC DNA]</scope>
    <source>
        <strain evidence="1 2">A316</strain>
    </source>
</reference>